<name>A0ABM5P185_9MOLU</name>
<dbReference type="Proteomes" id="UP000018745">
    <property type="component" value="Chromosome"/>
</dbReference>
<sequence length="229" mass="26050">MLKFNKSSFMDRMKSKWSKFGAWKKLFVLLLILFLLFWISLASLIALPAISSVYFLTCIIKNVMDIHANWKWGSLFSCEKDSSCKIIGEVEDSDETFIKFPTQDPRTPKVQPKKPPLRSQPVSENARVFVARPDSQRTIRTATVNRAQGAKPASKVVNKKESIQPSQVKPFAGGEKAKIEEDKTVFDKSAIETDKIFDPSREDPSKIHSIKPEELVDDEKKENKKKSKS</sequence>
<organism evidence="2 3">
    <name type="scientific">Mycoplasma ovis str. Michigan</name>
    <dbReference type="NCBI Taxonomy" id="1415773"/>
    <lineage>
        <taxon>Bacteria</taxon>
        <taxon>Bacillati</taxon>
        <taxon>Mycoplasmatota</taxon>
        <taxon>Mollicutes</taxon>
        <taxon>Mycoplasmataceae</taxon>
        <taxon>Mycoplasma</taxon>
    </lineage>
</organism>
<feature type="region of interest" description="Disordered" evidence="1">
    <location>
        <begin position="150"/>
        <end position="175"/>
    </location>
</feature>
<protein>
    <submittedName>
        <fullName evidence="2">Uncharacterized protein</fullName>
    </submittedName>
</protein>
<feature type="region of interest" description="Disordered" evidence="1">
    <location>
        <begin position="101"/>
        <end position="122"/>
    </location>
</feature>
<keyword evidence="3" id="KW-1185">Reference proteome</keyword>
<feature type="compositionally biased region" description="Basic and acidic residues" evidence="1">
    <location>
        <begin position="190"/>
        <end position="222"/>
    </location>
</feature>
<evidence type="ECO:0000313" key="3">
    <source>
        <dbReference type="Proteomes" id="UP000018745"/>
    </source>
</evidence>
<dbReference type="EMBL" id="CP006935">
    <property type="protein sequence ID" value="AHC40199.1"/>
    <property type="molecule type" value="Genomic_DNA"/>
</dbReference>
<gene>
    <name evidence="2" type="ORF">OVS_01430</name>
</gene>
<evidence type="ECO:0000313" key="2">
    <source>
        <dbReference type="EMBL" id="AHC40199.1"/>
    </source>
</evidence>
<reference evidence="2 3" key="1">
    <citation type="journal article" date="2014" name="Genome Announc.">
        <title>Complete Genome Sequence of Mycoplasma ovis Strain Michigan, a Hemoplasma of Sheep with Two Distinct 16S rRNA Genes.</title>
        <authorList>
            <person name="Deshuillers P.L."/>
            <person name="Santos A.P."/>
            <person name="do Nascimento N.C."/>
            <person name="Hampel J.A."/>
            <person name="Bergin I.L."/>
            <person name="Dyson M.C."/>
            <person name="Messick J.B."/>
        </authorList>
    </citation>
    <scope>NUCLEOTIDE SEQUENCE [LARGE SCALE GENOMIC DNA]</scope>
    <source>
        <strain evidence="2 3">Michigan</strain>
    </source>
</reference>
<proteinExistence type="predicted"/>
<accession>A0ABM5P185</accession>
<evidence type="ECO:0000256" key="1">
    <source>
        <dbReference type="SAM" id="MobiDB-lite"/>
    </source>
</evidence>
<feature type="region of interest" description="Disordered" evidence="1">
    <location>
        <begin position="190"/>
        <end position="229"/>
    </location>
</feature>